<protein>
    <submittedName>
        <fullName evidence="1">Uncharacterized protein</fullName>
    </submittedName>
</protein>
<name>A0ABN8AS42_9PROT</name>
<gene>
    <name evidence="1" type="ORF">NTG6680_2715</name>
</gene>
<dbReference type="EMBL" id="OU912926">
    <property type="protein sequence ID" value="CAG9933964.1"/>
    <property type="molecule type" value="Genomic_DNA"/>
</dbReference>
<keyword evidence="2" id="KW-1185">Reference proteome</keyword>
<proteinExistence type="predicted"/>
<evidence type="ECO:0000313" key="2">
    <source>
        <dbReference type="Proteomes" id="UP000839052"/>
    </source>
</evidence>
<dbReference type="Proteomes" id="UP000839052">
    <property type="component" value="Chromosome"/>
</dbReference>
<accession>A0ABN8AS42</accession>
<reference evidence="1 2" key="1">
    <citation type="submission" date="2021-10" db="EMBL/GenBank/DDBJ databases">
        <authorList>
            <person name="Koch H."/>
        </authorList>
    </citation>
    <scope>NUCLEOTIDE SEQUENCE [LARGE SCALE GENOMIC DNA]</scope>
    <source>
        <strain evidence="1">6680</strain>
    </source>
</reference>
<sequence length="51" mass="5785">MIATLLFKTTLNKSVRVELVETYQLRTNKLQMASAGSARTEGLIQQHCLNY</sequence>
<evidence type="ECO:0000313" key="1">
    <source>
        <dbReference type="EMBL" id="CAG9933964.1"/>
    </source>
</evidence>
<organism evidence="1 2">
    <name type="scientific">Candidatus Nitrotoga arctica</name>
    <dbReference type="NCBI Taxonomy" id="453162"/>
    <lineage>
        <taxon>Bacteria</taxon>
        <taxon>Pseudomonadati</taxon>
        <taxon>Pseudomonadota</taxon>
        <taxon>Betaproteobacteria</taxon>
        <taxon>Nitrosomonadales</taxon>
        <taxon>Gallionellaceae</taxon>
        <taxon>Candidatus Nitrotoga</taxon>
    </lineage>
</organism>